<dbReference type="PATRIC" id="fig|224013.5.peg.6387"/>
<keyword evidence="2" id="KW-1185">Reference proteome</keyword>
<reference evidence="1 2" key="2">
    <citation type="journal article" date="2016" name="Genome Announc.">
        <title>Draft Genome Sequence of the N2-Fixing Cyanobacterium Nostoc piscinale CENA21, Isolated from the Brazilian Amazon Floodplain.</title>
        <authorList>
            <person name="Leao T."/>
            <person name="Guimaraes P.I."/>
            <person name="de Melo A.G."/>
            <person name="Ramos R.T."/>
            <person name="Leao P.N."/>
            <person name="Silva A."/>
            <person name="Fiore M.F."/>
            <person name="Schneider M.P."/>
        </authorList>
    </citation>
    <scope>NUCLEOTIDE SEQUENCE [LARGE SCALE GENOMIC DNA]</scope>
    <source>
        <strain evidence="1 2">CENA21</strain>
    </source>
</reference>
<dbReference type="STRING" id="224013.ACX27_26655"/>
<evidence type="ECO:0000313" key="1">
    <source>
        <dbReference type="EMBL" id="ALF55610.1"/>
    </source>
</evidence>
<dbReference type="AlphaFoldDB" id="A0A0M4SQ31"/>
<sequence length="482" mass="49528">MATLTGTFENGSAVVPGKLVLTLANGTVKDTAPKKVFLPKPIEILCPSGVVPGSTNVEETETKNTSYLLEYFPRISTSPDVFSEDQLAPFPFYAVIPNLASVDIADLVPTGMVSDVLATGAVRVARVIAGDPALAASIGGITPKGDYNAATSYKRGDVVAYLNRFFLASEVIPFSGIVPTNTSFWMEIPVAPTGSVALGDSTVYGAAWDNSGLAPTQDSVYDVIQSTLSAVAAKANSTDAILAGNPTAPTQATGNNSTRIATTAFVANTLSSSPALGGNPTAPTPAAGDSDTSIATTAFVSGALSGSPALGGTPTATTPPTTNNSTRIATTAYVQAQRFNNPVLIVQQRTTGQTIPHSSTTVMTYNTTVVDTAAGYSSATGYTVPTGGGGIYWVQARVVFTAGCTRMLLEVFVNGVQAGRLYDANPTTDALSCATGSAIISVPDGAIITIRCFQLNTSSASRLTAVTVNSHSELSLFRLHAN</sequence>
<reference evidence="2" key="1">
    <citation type="submission" date="2015-07" db="EMBL/GenBank/DDBJ databases">
        <title>Genome Of Nitrogen-Fixing Cyanobacterium Nostoc piscinale CENA21 From Solimoes/Amazon River Floodplain Sediments And Comparative Genomics To Uncover Biosynthetic Natural Products Potential.</title>
        <authorList>
            <person name="Leao T.F."/>
            <person name="Leao P.N."/>
            <person name="Guimaraes P.I."/>
            <person name="de Melo A.G.C."/>
            <person name="Ramos R.T.J."/>
            <person name="Silva A."/>
            <person name="Fiore M.F."/>
            <person name="Schneider M.P.C."/>
        </authorList>
    </citation>
    <scope>NUCLEOTIDE SEQUENCE [LARGE SCALE GENOMIC DNA]</scope>
    <source>
        <strain evidence="2">CENA21</strain>
    </source>
</reference>
<dbReference type="KEGG" id="npz:ACX27_26655"/>
<dbReference type="OrthoDB" id="512561at2"/>
<name>A0A0M4SQ31_9NOSO</name>
<accession>A0A0M4SQ31</accession>
<protein>
    <submittedName>
        <fullName evidence="1">Uncharacterized protein</fullName>
    </submittedName>
</protein>
<organism evidence="1 2">
    <name type="scientific">Nostoc piscinale CENA21</name>
    <dbReference type="NCBI Taxonomy" id="224013"/>
    <lineage>
        <taxon>Bacteria</taxon>
        <taxon>Bacillati</taxon>
        <taxon>Cyanobacteriota</taxon>
        <taxon>Cyanophyceae</taxon>
        <taxon>Nostocales</taxon>
        <taxon>Nostocaceae</taxon>
        <taxon>Nostoc</taxon>
    </lineage>
</organism>
<proteinExistence type="predicted"/>
<dbReference type="EMBL" id="CP012036">
    <property type="protein sequence ID" value="ALF55610.1"/>
    <property type="molecule type" value="Genomic_DNA"/>
</dbReference>
<evidence type="ECO:0000313" key="2">
    <source>
        <dbReference type="Proteomes" id="UP000062645"/>
    </source>
</evidence>
<gene>
    <name evidence="1" type="ORF">ACX27_26655</name>
</gene>
<dbReference type="Gene3D" id="2.60.120.40">
    <property type="match status" value="1"/>
</dbReference>
<dbReference type="RefSeq" id="WP_062296929.1">
    <property type="nucleotide sequence ID" value="NZ_CP012036.1"/>
</dbReference>
<dbReference type="InterPro" id="IPR008983">
    <property type="entry name" value="Tumour_necrosis_fac-like_dom"/>
</dbReference>
<dbReference type="Proteomes" id="UP000062645">
    <property type="component" value="Chromosome"/>
</dbReference>